<dbReference type="Proteomes" id="UP000319502">
    <property type="component" value="Unassembled WGS sequence"/>
</dbReference>
<dbReference type="EMBL" id="VMNI01000015">
    <property type="protein sequence ID" value="TVO74716.1"/>
    <property type="molecule type" value="Genomic_DNA"/>
</dbReference>
<name>A0A557SBC5_9RHOO</name>
<feature type="domain" description="HTH asnC-type" evidence="4">
    <location>
        <begin position="3"/>
        <end position="64"/>
    </location>
</feature>
<reference evidence="7 8" key="1">
    <citation type="submission" date="2019-07" db="EMBL/GenBank/DDBJ databases">
        <title>The pathways for chlorine oxyanion respiration interact through the shared metabolite chlorate.</title>
        <authorList>
            <person name="Barnum T.P."/>
            <person name="Cheng Y."/>
            <person name="Hill K.A."/>
            <person name="Lucas L.N."/>
            <person name="Carlson H.K."/>
            <person name="Coates J.D."/>
        </authorList>
    </citation>
    <scope>NUCLEOTIDE SEQUENCE [LARGE SCALE GENOMIC DNA]</scope>
    <source>
        <strain evidence="6 7">SFB-1</strain>
        <strain evidence="5 8">SFB-3</strain>
    </source>
</reference>
<dbReference type="InterPro" id="IPR011008">
    <property type="entry name" value="Dimeric_a/b-barrel"/>
</dbReference>
<protein>
    <submittedName>
        <fullName evidence="6">Lrp/AsnC family transcriptional regulator</fullName>
    </submittedName>
</protein>
<evidence type="ECO:0000313" key="6">
    <source>
        <dbReference type="EMBL" id="TVO74716.1"/>
    </source>
</evidence>
<dbReference type="InterPro" id="IPR019887">
    <property type="entry name" value="Tscrpt_reg_AsnC/Lrp_C"/>
</dbReference>
<dbReference type="RefSeq" id="WP_144174505.1">
    <property type="nucleotide sequence ID" value="NZ_VMNK01000003.1"/>
</dbReference>
<dbReference type="InterPro" id="IPR019885">
    <property type="entry name" value="Tscrpt_reg_HTH_AsnC-type_CS"/>
</dbReference>
<dbReference type="InterPro" id="IPR036388">
    <property type="entry name" value="WH-like_DNA-bd_sf"/>
</dbReference>
<dbReference type="AlphaFoldDB" id="A0A557SBC5"/>
<dbReference type="InterPro" id="IPR019888">
    <property type="entry name" value="Tscrpt_reg_AsnC-like"/>
</dbReference>
<dbReference type="Proteomes" id="UP000318349">
    <property type="component" value="Unassembled WGS sequence"/>
</dbReference>
<comment type="caution">
    <text evidence="6">The sequence shown here is derived from an EMBL/GenBank/DDBJ whole genome shotgun (WGS) entry which is preliminary data.</text>
</comment>
<gene>
    <name evidence="6" type="ORF">FHP89_15500</name>
    <name evidence="5" type="ORF">FHP91_04115</name>
</gene>
<dbReference type="Gene3D" id="3.30.70.920">
    <property type="match status" value="1"/>
</dbReference>
<dbReference type="PROSITE" id="PS00519">
    <property type="entry name" value="HTH_ASNC_1"/>
    <property type="match status" value="1"/>
</dbReference>
<dbReference type="SUPFAM" id="SSF54909">
    <property type="entry name" value="Dimeric alpha+beta barrel"/>
    <property type="match status" value="1"/>
</dbReference>
<dbReference type="Gene3D" id="1.10.10.10">
    <property type="entry name" value="Winged helix-like DNA-binding domain superfamily/Winged helix DNA-binding domain"/>
    <property type="match status" value="1"/>
</dbReference>
<evidence type="ECO:0000256" key="1">
    <source>
        <dbReference type="ARBA" id="ARBA00023015"/>
    </source>
</evidence>
<evidence type="ECO:0000313" key="7">
    <source>
        <dbReference type="Proteomes" id="UP000318349"/>
    </source>
</evidence>
<evidence type="ECO:0000256" key="2">
    <source>
        <dbReference type="ARBA" id="ARBA00023125"/>
    </source>
</evidence>
<dbReference type="InterPro" id="IPR011991">
    <property type="entry name" value="ArsR-like_HTH"/>
</dbReference>
<dbReference type="GO" id="GO:0006355">
    <property type="term" value="P:regulation of DNA-templated transcription"/>
    <property type="evidence" value="ECO:0007669"/>
    <property type="project" value="UniProtKB-ARBA"/>
</dbReference>
<sequence>MKIDRIQRQILAELQKNSRISNQELADRVGLSVSPCWRRVRELEEGGLIRSYVALLDRKKLGLDACLWCQVRLKKHSAQIAEQFETMVAARPEVVECYELTGESDYLMKVYLPDMDAYTAFMHSFLLKMQEVDVVRTSVTLREIKNETALPI</sequence>
<dbReference type="PROSITE" id="PS50956">
    <property type="entry name" value="HTH_ASNC_2"/>
    <property type="match status" value="1"/>
</dbReference>
<dbReference type="OrthoDB" id="8526125at2"/>
<dbReference type="InterPro" id="IPR000485">
    <property type="entry name" value="AsnC-type_HTH_dom"/>
</dbReference>
<dbReference type="InterPro" id="IPR036390">
    <property type="entry name" value="WH_DNA-bd_sf"/>
</dbReference>
<keyword evidence="8" id="KW-1185">Reference proteome</keyword>
<keyword evidence="2" id="KW-0238">DNA-binding</keyword>
<dbReference type="SUPFAM" id="SSF46785">
    <property type="entry name" value="Winged helix' DNA-binding domain"/>
    <property type="match status" value="1"/>
</dbReference>
<dbReference type="EMBL" id="VMNK01000003">
    <property type="protein sequence ID" value="TVO58854.1"/>
    <property type="molecule type" value="Genomic_DNA"/>
</dbReference>
<dbReference type="Pfam" id="PF13412">
    <property type="entry name" value="HTH_24"/>
    <property type="match status" value="1"/>
</dbReference>
<keyword evidence="3" id="KW-0804">Transcription</keyword>
<organism evidence="6 7">
    <name type="scientific">Denitromonas halophila</name>
    <dbReference type="NCBI Taxonomy" id="1629404"/>
    <lineage>
        <taxon>Bacteria</taxon>
        <taxon>Pseudomonadati</taxon>
        <taxon>Pseudomonadota</taxon>
        <taxon>Betaproteobacteria</taxon>
        <taxon>Rhodocyclales</taxon>
        <taxon>Zoogloeaceae</taxon>
        <taxon>Denitromonas</taxon>
    </lineage>
</organism>
<accession>A0A557SBC5</accession>
<dbReference type="Pfam" id="PF01037">
    <property type="entry name" value="AsnC_trans_reg"/>
    <property type="match status" value="1"/>
</dbReference>
<dbReference type="PANTHER" id="PTHR30154">
    <property type="entry name" value="LEUCINE-RESPONSIVE REGULATORY PROTEIN"/>
    <property type="match status" value="1"/>
</dbReference>
<evidence type="ECO:0000313" key="8">
    <source>
        <dbReference type="Proteomes" id="UP000319502"/>
    </source>
</evidence>
<keyword evidence="1" id="KW-0805">Transcription regulation</keyword>
<dbReference type="PANTHER" id="PTHR30154:SF34">
    <property type="entry name" value="TRANSCRIPTIONAL REGULATOR AZLB"/>
    <property type="match status" value="1"/>
</dbReference>
<dbReference type="SMART" id="SM00344">
    <property type="entry name" value="HTH_ASNC"/>
    <property type="match status" value="1"/>
</dbReference>
<evidence type="ECO:0000256" key="3">
    <source>
        <dbReference type="ARBA" id="ARBA00023163"/>
    </source>
</evidence>
<evidence type="ECO:0000313" key="5">
    <source>
        <dbReference type="EMBL" id="TVO58854.1"/>
    </source>
</evidence>
<evidence type="ECO:0000259" key="4">
    <source>
        <dbReference type="PROSITE" id="PS50956"/>
    </source>
</evidence>
<proteinExistence type="predicted"/>
<dbReference type="PRINTS" id="PR00033">
    <property type="entry name" value="HTHASNC"/>
</dbReference>
<dbReference type="GO" id="GO:0005829">
    <property type="term" value="C:cytosol"/>
    <property type="evidence" value="ECO:0007669"/>
    <property type="project" value="TreeGrafter"/>
</dbReference>
<dbReference type="GO" id="GO:0043200">
    <property type="term" value="P:response to amino acid"/>
    <property type="evidence" value="ECO:0007669"/>
    <property type="project" value="TreeGrafter"/>
</dbReference>
<dbReference type="CDD" id="cd00090">
    <property type="entry name" value="HTH_ARSR"/>
    <property type="match status" value="1"/>
</dbReference>
<dbReference type="GO" id="GO:0043565">
    <property type="term" value="F:sequence-specific DNA binding"/>
    <property type="evidence" value="ECO:0007669"/>
    <property type="project" value="InterPro"/>
</dbReference>